<dbReference type="AlphaFoldDB" id="A0A154UXP2"/>
<proteinExistence type="predicted"/>
<keyword evidence="1" id="KW-0812">Transmembrane</keyword>
<keyword evidence="1" id="KW-0472">Membrane</keyword>
<evidence type="ECO:0008006" key="4">
    <source>
        <dbReference type="Google" id="ProtNLM"/>
    </source>
</evidence>
<dbReference type="EMBL" id="LQXA01000053">
    <property type="protein sequence ID" value="KZC93910.1"/>
    <property type="molecule type" value="Genomic_DNA"/>
</dbReference>
<dbReference type="Proteomes" id="UP000076218">
    <property type="component" value="Unassembled WGS sequence"/>
</dbReference>
<evidence type="ECO:0000313" key="3">
    <source>
        <dbReference type="Proteomes" id="UP000076218"/>
    </source>
</evidence>
<feature type="transmembrane region" description="Helical" evidence="1">
    <location>
        <begin position="59"/>
        <end position="81"/>
    </location>
</feature>
<comment type="caution">
    <text evidence="2">The sequence shown here is derived from an EMBL/GenBank/DDBJ whole genome shotgun (WGS) entry which is preliminary data.</text>
</comment>
<keyword evidence="1" id="KW-1133">Transmembrane helix</keyword>
<reference evidence="2 3" key="1">
    <citation type="submission" date="2016-01" db="EMBL/GenBank/DDBJ databases">
        <title>Draft genome sequence of Clavibacter michiganensis subsp. tessellarius DOAB 609.</title>
        <authorList>
            <person name="Tambong J.T."/>
        </authorList>
    </citation>
    <scope>NUCLEOTIDE SEQUENCE [LARGE SCALE GENOMIC DNA]</scope>
    <source>
        <strain evidence="2 3">DOAB 609</strain>
    </source>
</reference>
<feature type="transmembrane region" description="Helical" evidence="1">
    <location>
        <begin position="20"/>
        <end position="47"/>
    </location>
</feature>
<gene>
    <name evidence="2" type="ORF">AWH51_00640</name>
</gene>
<dbReference type="STRING" id="31965.AWH51_00640"/>
<accession>A0A154UXP2</accession>
<protein>
    <recommendedName>
        <fullName evidence="4">DUF4190 domain-containing protein</fullName>
    </recommendedName>
</protein>
<name>A0A154UXP2_9MICO</name>
<evidence type="ECO:0000313" key="2">
    <source>
        <dbReference type="EMBL" id="KZC93910.1"/>
    </source>
</evidence>
<sequence>MDVGGLVPQQKGLATSSLIIGLVSLVAGFTVVCPLAGLVVGIMALCSEPDGHDRAIAGILLNGAVLAALVSVFAIIVGALAQG</sequence>
<evidence type="ECO:0000256" key="1">
    <source>
        <dbReference type="SAM" id="Phobius"/>
    </source>
</evidence>
<organism evidence="2 3">
    <name type="scientific">Clavibacter tessellarius</name>
    <dbReference type="NCBI Taxonomy" id="31965"/>
    <lineage>
        <taxon>Bacteria</taxon>
        <taxon>Bacillati</taxon>
        <taxon>Actinomycetota</taxon>
        <taxon>Actinomycetes</taxon>
        <taxon>Micrococcales</taxon>
        <taxon>Microbacteriaceae</taxon>
        <taxon>Clavibacter</taxon>
    </lineage>
</organism>